<dbReference type="Gene3D" id="1.10.3680.10">
    <property type="entry name" value="TerB-like"/>
    <property type="match status" value="1"/>
</dbReference>
<dbReference type="InterPro" id="IPR007486">
    <property type="entry name" value="YebE"/>
</dbReference>
<gene>
    <name evidence="1" type="ORF">GCM10011322_27290</name>
</gene>
<proteinExistence type="predicted"/>
<protein>
    <submittedName>
        <fullName evidence="1">Protein YebE</fullName>
    </submittedName>
</protein>
<dbReference type="CDD" id="cd07178">
    <property type="entry name" value="terB_like_YebE"/>
    <property type="match status" value="1"/>
</dbReference>
<sequence length="263" mass="26477">MLDAKKLLDQVLGSARAGDLSGLEAQARQLLGQAGGAANGGASRGGGNGDLLKGALAGGVVGLLVGNKKARKFAGRTAGTALKVGGLAAVAGLAYTAWRNRQAATGAPLPPPEAAAGATHLMPAGEPALLPPPSESPFSPANAPGGEDALARAVLVAMIQGAKADGHIDAQEQSRIFAHVEALELDAEAKAFVMDELAAPLDVEKVVRAARTPEMAAELYAASLLAAVPDHPAERAYLDLLAARLGLDEELAAEIERSVLAAT</sequence>
<dbReference type="AlphaFoldDB" id="A0A917QA26"/>
<dbReference type="Pfam" id="PF04391">
    <property type="entry name" value="DUF533"/>
    <property type="match status" value="1"/>
</dbReference>
<dbReference type="Proteomes" id="UP000600449">
    <property type="component" value="Unassembled WGS sequence"/>
</dbReference>
<accession>A0A917QA26</accession>
<name>A0A917QA26_9HYPH</name>
<reference evidence="1 2" key="1">
    <citation type="journal article" date="2014" name="Int. J. Syst. Evol. Microbiol.">
        <title>Complete genome sequence of Corynebacterium casei LMG S-19264T (=DSM 44701T), isolated from a smear-ripened cheese.</title>
        <authorList>
            <consortium name="US DOE Joint Genome Institute (JGI-PGF)"/>
            <person name="Walter F."/>
            <person name="Albersmeier A."/>
            <person name="Kalinowski J."/>
            <person name="Ruckert C."/>
        </authorList>
    </citation>
    <scope>NUCLEOTIDE SEQUENCE [LARGE SCALE GENOMIC DNA]</scope>
    <source>
        <strain evidence="1 2">CGMCC 1.9161</strain>
    </source>
</reference>
<dbReference type="EMBL" id="BMMF01000007">
    <property type="protein sequence ID" value="GGK38762.1"/>
    <property type="molecule type" value="Genomic_DNA"/>
</dbReference>
<dbReference type="SUPFAM" id="SSF158682">
    <property type="entry name" value="TerB-like"/>
    <property type="match status" value="1"/>
</dbReference>
<dbReference type="InterPro" id="IPR029024">
    <property type="entry name" value="TerB-like"/>
</dbReference>
<evidence type="ECO:0000313" key="2">
    <source>
        <dbReference type="Proteomes" id="UP000600449"/>
    </source>
</evidence>
<dbReference type="RefSeq" id="WP_188913784.1">
    <property type="nucleotide sequence ID" value="NZ_BMMF01000007.1"/>
</dbReference>
<evidence type="ECO:0000313" key="1">
    <source>
        <dbReference type="EMBL" id="GGK38762.1"/>
    </source>
</evidence>
<keyword evidence="2" id="KW-1185">Reference proteome</keyword>
<organism evidence="1 2">
    <name type="scientific">Salinarimonas ramus</name>
    <dbReference type="NCBI Taxonomy" id="690164"/>
    <lineage>
        <taxon>Bacteria</taxon>
        <taxon>Pseudomonadati</taxon>
        <taxon>Pseudomonadota</taxon>
        <taxon>Alphaproteobacteria</taxon>
        <taxon>Hyphomicrobiales</taxon>
        <taxon>Salinarimonadaceae</taxon>
        <taxon>Salinarimonas</taxon>
    </lineage>
</organism>
<comment type="caution">
    <text evidence="1">The sequence shown here is derived from an EMBL/GenBank/DDBJ whole genome shotgun (WGS) entry which is preliminary data.</text>
</comment>